<evidence type="ECO:0000256" key="7">
    <source>
        <dbReference type="ARBA" id="ARBA00049202"/>
    </source>
</evidence>
<evidence type="ECO:0000256" key="1">
    <source>
        <dbReference type="ARBA" id="ARBA00004797"/>
    </source>
</evidence>
<dbReference type="InterPro" id="IPR015915">
    <property type="entry name" value="Kelch-typ_b-propeller"/>
</dbReference>
<dbReference type="Gene3D" id="2.120.10.80">
    <property type="entry name" value="Kelch-type beta propeller"/>
    <property type="match status" value="2"/>
</dbReference>
<dbReference type="SUPFAM" id="SSF117281">
    <property type="entry name" value="Kelch motif"/>
    <property type="match status" value="1"/>
</dbReference>
<dbReference type="Pfam" id="PF02676">
    <property type="entry name" value="TYW3"/>
    <property type="match status" value="1"/>
</dbReference>
<dbReference type="Proteomes" id="UP001497392">
    <property type="component" value="Unassembled WGS sequence"/>
</dbReference>
<dbReference type="Gene3D" id="3.40.50.150">
    <property type="entry name" value="Vaccinia Virus protein VP39"/>
    <property type="match status" value="1"/>
</dbReference>
<dbReference type="PROSITE" id="PS51684">
    <property type="entry name" value="SAM_MT_TRM5_TYW2"/>
    <property type="match status" value="1"/>
</dbReference>
<keyword evidence="13" id="KW-1185">Reference proteome</keyword>
<proteinExistence type="inferred from homology"/>
<evidence type="ECO:0000256" key="2">
    <source>
        <dbReference type="ARBA" id="ARBA00006801"/>
    </source>
</evidence>
<dbReference type="SUPFAM" id="SSF53335">
    <property type="entry name" value="S-adenosyl-L-methionine-dependent methyltransferases"/>
    <property type="match status" value="1"/>
</dbReference>
<evidence type="ECO:0000256" key="5">
    <source>
        <dbReference type="ARBA" id="ARBA00022691"/>
    </source>
</evidence>
<evidence type="ECO:0000259" key="11">
    <source>
        <dbReference type="PROSITE" id="PS51684"/>
    </source>
</evidence>
<keyword evidence="3" id="KW-0489">Methyltransferase</keyword>
<dbReference type="Gene3D" id="3.30.1960.10">
    <property type="entry name" value="tRNA wybutosine-synthesizing-like"/>
    <property type="match status" value="1"/>
</dbReference>
<dbReference type="SUPFAM" id="SSF51197">
    <property type="entry name" value="Clavaminate synthase-like"/>
    <property type="match status" value="1"/>
</dbReference>
<protein>
    <submittedName>
        <fullName evidence="12">G9935 protein</fullName>
    </submittedName>
</protein>
<comment type="caution">
    <text evidence="12">The sequence shown here is derived from an EMBL/GenBank/DDBJ whole genome shotgun (WGS) entry which is preliminary data.</text>
</comment>
<evidence type="ECO:0000259" key="10">
    <source>
        <dbReference type="PROSITE" id="PS51184"/>
    </source>
</evidence>
<dbReference type="InterPro" id="IPR011043">
    <property type="entry name" value="Gal_Oxase/kelch_b-propeller"/>
</dbReference>
<dbReference type="SUPFAM" id="SSF50965">
    <property type="entry name" value="Galactose oxidase, central domain"/>
    <property type="match status" value="1"/>
</dbReference>
<dbReference type="SUPFAM" id="SSF111278">
    <property type="entry name" value="SSo0622-like"/>
    <property type="match status" value="1"/>
</dbReference>
<name>A0ABP1GB49_9CHLO</name>
<comment type="catalytic activity">
    <reaction evidence="7">
        <text>4-demethyl-7-[(3S)-3-amino-3-carboxypropyl]wyosine(37) in tRNA(Phe) + S-adenosyl-L-methionine = 7-[(3S)-3-amino-3-carboxypropyl]wyosine(37) in tRNA(Phe) + S-adenosyl-L-homocysteine + H(+)</text>
        <dbReference type="Rhea" id="RHEA:36635"/>
        <dbReference type="Rhea" id="RHEA-COMP:10378"/>
        <dbReference type="Rhea" id="RHEA-COMP:10379"/>
        <dbReference type="ChEBI" id="CHEBI:15378"/>
        <dbReference type="ChEBI" id="CHEBI:57856"/>
        <dbReference type="ChEBI" id="CHEBI:59789"/>
        <dbReference type="ChEBI" id="CHEBI:73543"/>
        <dbReference type="ChEBI" id="CHEBI:73550"/>
        <dbReference type="EC" id="2.1.1.282"/>
    </reaction>
</comment>
<evidence type="ECO:0000256" key="6">
    <source>
        <dbReference type="ARBA" id="ARBA00022694"/>
    </source>
</evidence>
<keyword evidence="4" id="KW-0808">Transferase</keyword>
<dbReference type="SMART" id="SM00558">
    <property type="entry name" value="JmjC"/>
    <property type="match status" value="1"/>
</dbReference>
<dbReference type="Pfam" id="PF24681">
    <property type="entry name" value="Kelch_KLHDC2_KLHL20_DRC7"/>
    <property type="match status" value="1"/>
</dbReference>
<dbReference type="Pfam" id="PF13621">
    <property type="entry name" value="Cupin_8"/>
    <property type="match status" value="1"/>
</dbReference>
<dbReference type="InterPro" id="IPR036602">
    <property type="entry name" value="tRNA_yW-synthesising-like_sf"/>
</dbReference>
<dbReference type="Gene3D" id="6.10.140.1470">
    <property type="match status" value="1"/>
</dbReference>
<comment type="pathway">
    <text evidence="1">tRNA modification; wybutosine-tRNA(Phe) biosynthesis.</text>
</comment>
<dbReference type="PANTHER" id="PTHR23245">
    <property type="entry name" value="TRNA METHYLTRANSFERASE"/>
    <property type="match status" value="1"/>
</dbReference>
<dbReference type="PANTHER" id="PTHR23245:SF25">
    <property type="entry name" value="TRNA WYBUTOSINE-SYNTHESIZING PROTEIN 2 HOMOLOG"/>
    <property type="match status" value="1"/>
</dbReference>
<evidence type="ECO:0000256" key="9">
    <source>
        <dbReference type="SAM" id="MobiDB-lite"/>
    </source>
</evidence>
<accession>A0ABP1GB49</accession>
<evidence type="ECO:0000256" key="3">
    <source>
        <dbReference type="ARBA" id="ARBA00022603"/>
    </source>
</evidence>
<gene>
    <name evidence="12" type="primary">g9935</name>
    <name evidence="12" type="ORF">VP750_LOCUS8944</name>
</gene>
<evidence type="ECO:0000313" key="12">
    <source>
        <dbReference type="EMBL" id="CAL5227038.1"/>
    </source>
</evidence>
<comment type="similarity">
    <text evidence="2">Belongs to the JARID1 histone demethylase family.</text>
</comment>
<dbReference type="CDD" id="cd02440">
    <property type="entry name" value="AdoMet_MTases"/>
    <property type="match status" value="1"/>
</dbReference>
<dbReference type="InterPro" id="IPR003827">
    <property type="entry name" value="tRNA_yW-synthesising"/>
</dbReference>
<dbReference type="Pfam" id="PF25133">
    <property type="entry name" value="TYW2_N_2"/>
    <property type="match status" value="1"/>
</dbReference>
<dbReference type="EMBL" id="CAXHTA020000017">
    <property type="protein sequence ID" value="CAL5227038.1"/>
    <property type="molecule type" value="Genomic_DNA"/>
</dbReference>
<dbReference type="Gene3D" id="3.30.300.110">
    <property type="entry name" value="Met-10+ protein-like domains"/>
    <property type="match status" value="1"/>
</dbReference>
<reference evidence="12 13" key="1">
    <citation type="submission" date="2024-06" db="EMBL/GenBank/DDBJ databases">
        <authorList>
            <person name="Kraege A."/>
            <person name="Thomma B."/>
        </authorList>
    </citation>
    <scope>NUCLEOTIDE SEQUENCE [LARGE SCALE GENOMIC DNA]</scope>
</reference>
<evidence type="ECO:0000256" key="8">
    <source>
        <dbReference type="ARBA" id="ARBA00049400"/>
    </source>
</evidence>
<feature type="domain" description="JmjC" evidence="10">
    <location>
        <begin position="1092"/>
        <end position="1245"/>
    </location>
</feature>
<sequence length="1288" mass="140711">MVVSDAGDKSRAGGVDEPIRELVAFVNILPDVYTTSSCSGRISVFADPSAETRAQGKKGGRWIYVTHHLAEAQQVLQALHGYCGQADNRPGPALSPAVFRFEPFILAVEARDMQTAQRFIQIARLAGFRESGATTAGQSPQRVMVGIRCSIRMEVPLLFAGCSKLAVPDDYICSLVEQANSKMHSNWARVQRFFELLRQDAQQLSAAVPPTERQAKQQKGSAKRPGHATRLRALQRRQHAIQERLDRLEGASGTRLDDTGPGRWQSMSMKFPEGLSRESLQRWGHSMAQHGSLLYIFGGYGGCGAHKRLHDLLVIDALNSTAFKFTPTGVCPEPRMGHVAVIFGDSLVVHGGRTSPDQALADIWEAQLPQDPSSALTWAKLEPAALQPAARHRHSAVLGDSMVIFGGCSHDEAYSDVWQLRVVSSQAHWVQLQITGESPGPRHSHAAALLGCTMYIHGGRKHDNTLLDDLWALDLKSLNWTCLTTSAQGCPAALFSHTLTAVNEHTLLLLGGCPEQEAGAIHIFDTLGKAWSRAVAGVPDGAKLVPVRHTACMLGSTLHVVGGGAMCFSFGSTFSEPMSLDMQKAHAKTAKDALKALGFLDRRRKALAADSSSQTDLSHEDPKSGMYAETRAGEMSTQQVNIQELERLIAQGLARIERKHVLQRSGRATPGALLLHAVLSALASRDYSEAQIAALKPEIPAKWERLGDLALLPKEAFLSPQWAALGEQLWDTVAAALAVARLARQCSIANTGTRDSQATLLKGDNGWVEHKENGILYCLDVTRCMFSSGNVTEKARMGALHCRGETIADLFAGIGYYTLPLLVHAGARHVYACEWNPAAAHALKHNLQRNGTAERCTVLEGDCTLLAPQGGADRVILGLLPSSQCAWQTALAALKDQGGWLHLHGNVKDSDEAAWSSATLEELCRMAKVLGRHWEISLAHIERVKWYAPHIRHVVLDICCSATLAPADPTAVHAPLASQVPGSILGGSTEEWFWREAAPRMEPMILDGCDWGPALDTWSAEHIQSLPSSHDKAVSVHVCAEPSGCMDFVQKNFSYMSMSLAELTGRCATPDAFPPLIAPGERYYLRSLGANPRKEPSDVQAAFPELAADLHLPQPPASHSFFSSVLRISSGDLRLWTHFDVMSNLLCQIRGTKHIRLWPPSQEGMLYVDGSSSEVTDIQDVDRERFPLYHQAEYLDFTLRPGQALYIPALWLHSVLAEDFSISVNVFWRDLPAEAYPRKDLYGNSDPVAAGAACMKTAEATAELRKLPKHFRDFYGNRCIRQLQKGLA</sequence>
<dbReference type="InterPro" id="IPR003347">
    <property type="entry name" value="JmjC_dom"/>
</dbReference>
<dbReference type="InterPro" id="IPR041667">
    <property type="entry name" value="Cupin_8"/>
</dbReference>
<keyword evidence="5" id="KW-0949">S-adenosyl-L-methionine</keyword>
<feature type="region of interest" description="Disordered" evidence="9">
    <location>
        <begin position="205"/>
        <end position="229"/>
    </location>
</feature>
<dbReference type="Pfam" id="PF02475">
    <property type="entry name" value="TRM5-TYW2_MTfase"/>
    <property type="match status" value="1"/>
</dbReference>
<dbReference type="InterPro" id="IPR056744">
    <property type="entry name" value="TRM5/TYW2-like_N"/>
</dbReference>
<evidence type="ECO:0000256" key="4">
    <source>
        <dbReference type="ARBA" id="ARBA00022679"/>
    </source>
</evidence>
<dbReference type="Gene3D" id="2.60.120.650">
    <property type="entry name" value="Cupin"/>
    <property type="match status" value="1"/>
</dbReference>
<dbReference type="InterPro" id="IPR029063">
    <property type="entry name" value="SAM-dependent_MTases_sf"/>
</dbReference>
<dbReference type="PROSITE" id="PS51184">
    <property type="entry name" value="JMJC"/>
    <property type="match status" value="1"/>
</dbReference>
<evidence type="ECO:0000313" key="13">
    <source>
        <dbReference type="Proteomes" id="UP001497392"/>
    </source>
</evidence>
<keyword evidence="6" id="KW-0819">tRNA processing</keyword>
<comment type="catalytic activity">
    <reaction evidence="8">
        <text>4-demethylwyosine(37) in tRNA(Phe) + S-adenosyl-L-methionine = 4-demethyl-7-[(3S)-3-amino-3-carboxypropyl]wyosine(37) in tRNA(Phe) + S-methyl-5'-thioadenosine + H(+)</text>
        <dbReference type="Rhea" id="RHEA:36355"/>
        <dbReference type="Rhea" id="RHEA-COMP:10164"/>
        <dbReference type="Rhea" id="RHEA-COMP:10378"/>
        <dbReference type="ChEBI" id="CHEBI:15378"/>
        <dbReference type="ChEBI" id="CHEBI:17509"/>
        <dbReference type="ChEBI" id="CHEBI:59789"/>
        <dbReference type="ChEBI" id="CHEBI:64315"/>
        <dbReference type="ChEBI" id="CHEBI:73550"/>
        <dbReference type="EC" id="2.5.1.114"/>
    </reaction>
</comment>
<dbReference type="InterPro" id="IPR056743">
    <property type="entry name" value="TRM5-TYW2-like_MTfase"/>
</dbReference>
<dbReference type="InterPro" id="IPR030382">
    <property type="entry name" value="MeTrfase_TRM5/TYW2"/>
</dbReference>
<organism evidence="12 13">
    <name type="scientific">Coccomyxa viridis</name>
    <dbReference type="NCBI Taxonomy" id="1274662"/>
    <lineage>
        <taxon>Eukaryota</taxon>
        <taxon>Viridiplantae</taxon>
        <taxon>Chlorophyta</taxon>
        <taxon>core chlorophytes</taxon>
        <taxon>Trebouxiophyceae</taxon>
        <taxon>Trebouxiophyceae incertae sedis</taxon>
        <taxon>Coccomyxaceae</taxon>
        <taxon>Coccomyxa</taxon>
    </lineage>
</organism>
<feature type="domain" description="SAM-dependent methyltransferase TRM5/TYW2-type" evidence="11">
    <location>
        <begin position="703"/>
        <end position="962"/>
    </location>
</feature>